<sequence>MRQTPPPPIDITAIIPEYAPLARQTVRLHPRAGICAVDESKLGGMFLMPKDEPWPYDEESGFPFVPVLQLRAEDVPEIGFPEGKDIFQLLWCFSGVLICKVFWRNRREITDFFAEMPEDVLIEIEENPYFYPTPCILDPERVIEYPHIFDITDFYPDLDEALETSKKFRLAIASIPNLEYDDPSDVYQDLLSTADGTKVGGYPNWVQDPEAPEDMEYLLTIASCECDAATWLRWLPIEDRIGWDNSVTQAANLMLGDMGSVNIFINRQREDYPVVGIYQCS</sequence>
<organism evidence="1 2">
    <name type="scientific">Aphanothece hegewaldii CCALA 016</name>
    <dbReference type="NCBI Taxonomy" id="2107694"/>
    <lineage>
        <taxon>Bacteria</taxon>
        <taxon>Bacillati</taxon>
        <taxon>Cyanobacteriota</taxon>
        <taxon>Cyanophyceae</taxon>
        <taxon>Oscillatoriophycideae</taxon>
        <taxon>Chroococcales</taxon>
        <taxon>Aphanothecaceae</taxon>
        <taxon>Aphanothece</taxon>
    </lineage>
</organism>
<reference evidence="1 2" key="2">
    <citation type="submission" date="2018-03" db="EMBL/GenBank/DDBJ databases">
        <authorList>
            <person name="Keele B.F."/>
        </authorList>
    </citation>
    <scope>NUCLEOTIDE SEQUENCE [LARGE SCALE GENOMIC DNA]</scope>
    <source>
        <strain evidence="1 2">CCALA 016</strain>
    </source>
</reference>
<dbReference type="OrthoDB" id="571198at2"/>
<dbReference type="Proteomes" id="UP000239001">
    <property type="component" value="Unassembled WGS sequence"/>
</dbReference>
<accession>A0A2T1M0N1</accession>
<dbReference type="RefSeq" id="WP_106456185.1">
    <property type="nucleotide sequence ID" value="NZ_PXOH01000005.1"/>
</dbReference>
<dbReference type="InterPro" id="IPR035948">
    <property type="entry name" value="YwqG-like_sf"/>
</dbReference>
<name>A0A2T1M0N1_9CHRO</name>
<comment type="caution">
    <text evidence="1">The sequence shown here is derived from an EMBL/GenBank/DDBJ whole genome shotgun (WGS) entry which is preliminary data.</text>
</comment>
<dbReference type="AlphaFoldDB" id="A0A2T1M0N1"/>
<dbReference type="InterPro" id="IPR015315">
    <property type="entry name" value="DUF1963"/>
</dbReference>
<evidence type="ECO:0000313" key="1">
    <source>
        <dbReference type="EMBL" id="PSF38220.1"/>
    </source>
</evidence>
<keyword evidence="2" id="KW-1185">Reference proteome</keyword>
<evidence type="ECO:0008006" key="3">
    <source>
        <dbReference type="Google" id="ProtNLM"/>
    </source>
</evidence>
<protein>
    <recommendedName>
        <fullName evidence="3">DUF1963 domain-containing protein</fullName>
    </recommendedName>
</protein>
<reference evidence="1 2" key="1">
    <citation type="submission" date="2018-03" db="EMBL/GenBank/DDBJ databases">
        <title>The ancient ancestry and fast evolution of plastids.</title>
        <authorList>
            <person name="Moore K.R."/>
            <person name="Magnabosco C."/>
            <person name="Momper L."/>
            <person name="Gold D.A."/>
            <person name="Bosak T."/>
            <person name="Fournier G.P."/>
        </authorList>
    </citation>
    <scope>NUCLEOTIDE SEQUENCE [LARGE SCALE GENOMIC DNA]</scope>
    <source>
        <strain evidence="1 2">CCALA 016</strain>
    </source>
</reference>
<gene>
    <name evidence="1" type="ORF">C7H19_07040</name>
</gene>
<dbReference type="EMBL" id="PXOH01000005">
    <property type="protein sequence ID" value="PSF38220.1"/>
    <property type="molecule type" value="Genomic_DNA"/>
</dbReference>
<dbReference type="SUPFAM" id="SSF103032">
    <property type="entry name" value="Hypothetical protein YwqG"/>
    <property type="match status" value="1"/>
</dbReference>
<dbReference type="Gene3D" id="2.30.320.10">
    <property type="entry name" value="YwqG-like"/>
    <property type="match status" value="1"/>
</dbReference>
<proteinExistence type="predicted"/>
<evidence type="ECO:0000313" key="2">
    <source>
        <dbReference type="Proteomes" id="UP000239001"/>
    </source>
</evidence>
<dbReference type="Pfam" id="PF09234">
    <property type="entry name" value="DUF1963"/>
    <property type="match status" value="1"/>
</dbReference>